<dbReference type="PANTHER" id="PTHR30024:SF47">
    <property type="entry name" value="TAURINE-BINDING PERIPLASMIC PROTEIN"/>
    <property type="match status" value="1"/>
</dbReference>
<evidence type="ECO:0000313" key="5">
    <source>
        <dbReference type="Proteomes" id="UP000092627"/>
    </source>
</evidence>
<keyword evidence="3" id="KW-0732">Signal</keyword>
<evidence type="ECO:0000313" key="4">
    <source>
        <dbReference type="EMBL" id="SBS35114.1"/>
    </source>
</evidence>
<sequence>MKSKLLLGMLLVLALCISAAALFLLSYQKTLRVSIHPWPGYESLRLAEHFSWLPDKVEVVESDNATQSMALLRSGAVSAATLTLDEAILLKGEGLDVSVVAIMNESIGADVVISRTSSNELTNIKGMRIALEGNTVSNIVLRELLIETGLSVHDVSLSYLPPNEQVRQWQSERFDLAITYEPFATYLERLGGTRVFDSGHFPNVIFDVLVIRNDAMWLRGQVLTNLLAGHFRALEYIRVNREDALRRIAAWRELTYDEIGVAFNGLYLPDLHFNKRMLNDRAQFFEAMKQDRDMQGIKLSEAQLHSLLQPAYLYRIQ</sequence>
<protein>
    <submittedName>
        <fullName evidence="4">Alkanesulfonate transporter substrate-binding subunit</fullName>
    </submittedName>
</protein>
<dbReference type="Gene3D" id="3.40.190.10">
    <property type="entry name" value="Periplasmic binding protein-like II"/>
    <property type="match status" value="2"/>
</dbReference>
<comment type="subcellular location">
    <subcellularLocation>
        <location evidence="1">Periplasm</location>
    </subcellularLocation>
</comment>
<proteinExistence type="inferred from homology"/>
<evidence type="ECO:0000256" key="2">
    <source>
        <dbReference type="ARBA" id="ARBA00010742"/>
    </source>
</evidence>
<dbReference type="GO" id="GO:0042597">
    <property type="term" value="C:periplasmic space"/>
    <property type="evidence" value="ECO:0007669"/>
    <property type="project" value="UniProtKB-SubCell"/>
</dbReference>
<evidence type="ECO:0000256" key="1">
    <source>
        <dbReference type="ARBA" id="ARBA00004418"/>
    </source>
</evidence>
<dbReference type="EMBL" id="FLOC01000020">
    <property type="protein sequence ID" value="SBS35114.1"/>
    <property type="molecule type" value="Genomic_DNA"/>
</dbReference>
<organism evidence="4 5">
    <name type="scientific">Marinomonas aquimarina</name>
    <dbReference type="NCBI Taxonomy" id="295068"/>
    <lineage>
        <taxon>Bacteria</taxon>
        <taxon>Pseudomonadati</taxon>
        <taxon>Pseudomonadota</taxon>
        <taxon>Gammaproteobacteria</taxon>
        <taxon>Oceanospirillales</taxon>
        <taxon>Oceanospirillaceae</taxon>
        <taxon>Marinomonas</taxon>
    </lineage>
</organism>
<reference evidence="4 5" key="1">
    <citation type="submission" date="2016-06" db="EMBL/GenBank/DDBJ databases">
        <authorList>
            <person name="Kjaerup R.B."/>
            <person name="Dalgaard T.S."/>
            <person name="Juul-Madsen H.R."/>
        </authorList>
    </citation>
    <scope>NUCLEOTIDE SEQUENCE [LARGE SCALE GENOMIC DNA]</scope>
    <source>
        <strain evidence="4 5">CECT 5080</strain>
    </source>
</reference>
<dbReference type="RefSeq" id="WP_067212161.1">
    <property type="nucleotide sequence ID" value="NZ_FLOC01000020.1"/>
</dbReference>
<dbReference type="SUPFAM" id="SSF53850">
    <property type="entry name" value="Periplasmic binding protein-like II"/>
    <property type="match status" value="1"/>
</dbReference>
<accession>A0A1A8TM98</accession>
<dbReference type="Proteomes" id="UP000092627">
    <property type="component" value="Unassembled WGS sequence"/>
</dbReference>
<dbReference type="STRING" id="295068.MAQ5080_03084"/>
<name>A0A1A8TM98_9GAMM</name>
<dbReference type="PANTHER" id="PTHR30024">
    <property type="entry name" value="ALIPHATIC SULFONATES-BINDING PROTEIN-RELATED"/>
    <property type="match status" value="1"/>
</dbReference>
<keyword evidence="5" id="KW-1185">Reference proteome</keyword>
<evidence type="ECO:0000256" key="3">
    <source>
        <dbReference type="ARBA" id="ARBA00022729"/>
    </source>
</evidence>
<gene>
    <name evidence="4" type="ORF">MAQ5080_03084</name>
</gene>
<dbReference type="AlphaFoldDB" id="A0A1A8TM98"/>
<comment type="similarity">
    <text evidence="2">Belongs to the bacterial solute-binding protein SsuA/TauA family.</text>
</comment>
<dbReference type="Pfam" id="PF13379">
    <property type="entry name" value="NMT1_2"/>
    <property type="match status" value="1"/>
</dbReference>